<organism evidence="1 2">
    <name type="scientific">Roseibium aggregatum</name>
    <dbReference type="NCBI Taxonomy" id="187304"/>
    <lineage>
        <taxon>Bacteria</taxon>
        <taxon>Pseudomonadati</taxon>
        <taxon>Pseudomonadota</taxon>
        <taxon>Alphaproteobacteria</taxon>
        <taxon>Hyphomicrobiales</taxon>
        <taxon>Stappiaceae</taxon>
        <taxon>Roseibium</taxon>
    </lineage>
</organism>
<dbReference type="RefSeq" id="WP_055655166.1">
    <property type="nucleotide sequence ID" value="NZ_CXST01000001.1"/>
</dbReference>
<evidence type="ECO:0000313" key="2">
    <source>
        <dbReference type="Proteomes" id="UP000048926"/>
    </source>
</evidence>
<dbReference type="InterPro" id="IPR036852">
    <property type="entry name" value="Peptidase_S8/S53_dom_sf"/>
</dbReference>
<reference evidence="2" key="1">
    <citation type="submission" date="2015-07" db="EMBL/GenBank/DDBJ databases">
        <authorList>
            <person name="Rodrigo-Torres Lidia"/>
            <person name="Arahal R.David."/>
        </authorList>
    </citation>
    <scope>NUCLEOTIDE SEQUENCE [LARGE SCALE GENOMIC DNA]</scope>
    <source>
        <strain evidence="2">CECT 4801</strain>
    </source>
</reference>
<keyword evidence="2" id="KW-1185">Reference proteome</keyword>
<accession>A0A0M6Y229</accession>
<name>A0A0M6Y229_9HYPH</name>
<dbReference type="GO" id="GO:0004252">
    <property type="term" value="F:serine-type endopeptidase activity"/>
    <property type="evidence" value="ECO:0007669"/>
    <property type="project" value="InterPro"/>
</dbReference>
<evidence type="ECO:0008006" key="3">
    <source>
        <dbReference type="Google" id="ProtNLM"/>
    </source>
</evidence>
<protein>
    <recommendedName>
        <fullName evidence="3">Peptidase S8/S53 domain-containing protein</fullName>
    </recommendedName>
</protein>
<dbReference type="AlphaFoldDB" id="A0A0M6Y229"/>
<gene>
    <name evidence="1" type="ORF">LAL4801_01507</name>
</gene>
<dbReference type="STRING" id="187304.B0E33_22660"/>
<dbReference type="OrthoDB" id="6087879at2"/>
<dbReference type="GO" id="GO:0006508">
    <property type="term" value="P:proteolysis"/>
    <property type="evidence" value="ECO:0007669"/>
    <property type="project" value="InterPro"/>
</dbReference>
<dbReference type="SUPFAM" id="SSF52743">
    <property type="entry name" value="Subtilisin-like"/>
    <property type="match status" value="1"/>
</dbReference>
<proteinExistence type="predicted"/>
<sequence>MIRVGLIDGALPGDWPGLVGQEWFCRPDAAELASGHAEAMAQTVRTHAADVLLLNAVVFPGQLSTTLDAICAALSWLAEDPPDIVLCAFGMARSSVELSVAVARLQRAGCLMVASAPARGGQAYPAAYDSVLSVQGDARCGPVELSKLDLPQATFGACPMAAGREDIRGASAAAAHLAGLLARSVQGSETNALVGLETFVRYRGRERRGDGALAGNGAAGVSAGG</sequence>
<dbReference type="Proteomes" id="UP000048926">
    <property type="component" value="Unassembled WGS sequence"/>
</dbReference>
<evidence type="ECO:0000313" key="1">
    <source>
        <dbReference type="EMBL" id="CTQ43070.1"/>
    </source>
</evidence>
<dbReference type="EMBL" id="CXST01000001">
    <property type="protein sequence ID" value="CTQ43070.1"/>
    <property type="molecule type" value="Genomic_DNA"/>
</dbReference>
<dbReference type="Gene3D" id="3.40.50.200">
    <property type="entry name" value="Peptidase S8/S53 domain"/>
    <property type="match status" value="1"/>
</dbReference>